<dbReference type="EMBL" id="CAUJNA010003322">
    <property type="protein sequence ID" value="CAJ1399049.1"/>
    <property type="molecule type" value="Genomic_DNA"/>
</dbReference>
<sequence length="766" mass="86091">MAASEGARRLRLNIVAYLSSQAVAKFLIVVEEESGMEALYTKAQQVLRRTGLHATIVEVRNSFQALVPTDEFLGDIFRDGEEVVVVLRGQDGHLMEEQPPRFDRGQEQPRLLAPLAPRREQFVEPATRLAPHDEFGQSAARILPVTAHVTLPEFHDESEPDEEEDEAPLAPAEEDYPPRPVGQVPGPTEDFEMERMPYETMQVDHPCDPVQLGAYDDSWLVEHLTPRLRDFIISRFQPDLITEPKYVASIGKYVGAKFRQTCGAFVSVFMRPQTALKSDPSATMPVHYNIPKSELFMFMRKVEVQIEELQKHQEVLSASLRALRALLAKGMAESDLVAVMLPLNYHAFAEVEGSMIEAEQPLPMAAGRHPVVIIDTSGAVAEHLIYVKAAVKRALHTHMGCKSSFQLVRFRRGEPRLWAQDMMAPTEKALQAAEDWIDRLEPTEYGNLVEAVRFALAFKNCDEICIISSASAYRHTEHEKVLANVRSVNKREVAIHTTGVEPDPHGELLLRSISESNHGDFTLKSFQDQGVGRANVIPGQDSKWTSWRTMLVNEKTKKLSESFKQQKMSIGSQVNILAVMLREEGQFEESWRQEWTCAQQLLAKVPECPDRDMVRELERNASQTISARVGGGFIYHTRQMELGMEKLFEHRGAKPWSAESESTAVGPKVPWPDAEGRSAKFPAADEMPLASQESEAPAMRKAPKAWAPGRDALRASTLRRSVSRQRPDSLSPMPKAAELRSPSDRRAQPGQRRMTQQRRAKKQHGA</sequence>
<keyword evidence="3" id="KW-1185">Reference proteome</keyword>
<reference evidence="2" key="1">
    <citation type="submission" date="2023-08" db="EMBL/GenBank/DDBJ databases">
        <authorList>
            <person name="Chen Y."/>
            <person name="Shah S."/>
            <person name="Dougan E. K."/>
            <person name="Thang M."/>
            <person name="Chan C."/>
        </authorList>
    </citation>
    <scope>NUCLEOTIDE SEQUENCE</scope>
</reference>
<evidence type="ECO:0008006" key="4">
    <source>
        <dbReference type="Google" id="ProtNLM"/>
    </source>
</evidence>
<dbReference type="AlphaFoldDB" id="A0AA36NAS2"/>
<feature type="compositionally biased region" description="Basic residues" evidence="1">
    <location>
        <begin position="755"/>
        <end position="766"/>
    </location>
</feature>
<evidence type="ECO:0000313" key="3">
    <source>
        <dbReference type="Proteomes" id="UP001178507"/>
    </source>
</evidence>
<dbReference type="Gene3D" id="3.40.50.410">
    <property type="entry name" value="von Willebrand factor, type A domain"/>
    <property type="match status" value="1"/>
</dbReference>
<dbReference type="InterPro" id="IPR036465">
    <property type="entry name" value="vWFA_dom_sf"/>
</dbReference>
<organism evidence="2 3">
    <name type="scientific">Effrenium voratum</name>
    <dbReference type="NCBI Taxonomy" id="2562239"/>
    <lineage>
        <taxon>Eukaryota</taxon>
        <taxon>Sar</taxon>
        <taxon>Alveolata</taxon>
        <taxon>Dinophyceae</taxon>
        <taxon>Suessiales</taxon>
        <taxon>Symbiodiniaceae</taxon>
        <taxon>Effrenium</taxon>
    </lineage>
</organism>
<dbReference type="PANTHER" id="PTHR14343:SF5">
    <property type="entry name" value="DUF4537 DOMAIN-CONTAINING PROTEIN"/>
    <property type="match status" value="1"/>
</dbReference>
<feature type="compositionally biased region" description="Acidic residues" evidence="1">
    <location>
        <begin position="156"/>
        <end position="175"/>
    </location>
</feature>
<feature type="region of interest" description="Disordered" evidence="1">
    <location>
        <begin position="154"/>
        <end position="183"/>
    </location>
</feature>
<dbReference type="SUPFAM" id="SSF53300">
    <property type="entry name" value="vWA-like"/>
    <property type="match status" value="1"/>
</dbReference>
<evidence type="ECO:0000313" key="2">
    <source>
        <dbReference type="EMBL" id="CAJ1399049.1"/>
    </source>
</evidence>
<dbReference type="PANTHER" id="PTHR14343">
    <property type="entry name" value="VWFA DOMAIN-CONTAINING PROTEIN"/>
    <property type="match status" value="1"/>
</dbReference>
<comment type="caution">
    <text evidence="2">The sequence shown here is derived from an EMBL/GenBank/DDBJ whole genome shotgun (WGS) entry which is preliminary data.</text>
</comment>
<evidence type="ECO:0000256" key="1">
    <source>
        <dbReference type="SAM" id="MobiDB-lite"/>
    </source>
</evidence>
<proteinExistence type="predicted"/>
<gene>
    <name evidence="2" type="ORF">EVOR1521_LOCUS22665</name>
</gene>
<name>A0AA36NAS2_9DINO</name>
<protein>
    <recommendedName>
        <fullName evidence="4">VWFA domain-containing protein</fullName>
    </recommendedName>
</protein>
<accession>A0AA36NAS2</accession>
<dbReference type="Proteomes" id="UP001178507">
    <property type="component" value="Unassembled WGS sequence"/>
</dbReference>
<feature type="region of interest" description="Disordered" evidence="1">
    <location>
        <begin position="655"/>
        <end position="766"/>
    </location>
</feature>
<feature type="compositionally biased region" description="Basic and acidic residues" evidence="1">
    <location>
        <begin position="737"/>
        <end position="747"/>
    </location>
</feature>